<organism evidence="2 3">
    <name type="scientific">Jimgerdemannia flammicorona</name>
    <dbReference type="NCBI Taxonomy" id="994334"/>
    <lineage>
        <taxon>Eukaryota</taxon>
        <taxon>Fungi</taxon>
        <taxon>Fungi incertae sedis</taxon>
        <taxon>Mucoromycota</taxon>
        <taxon>Mucoromycotina</taxon>
        <taxon>Endogonomycetes</taxon>
        <taxon>Endogonales</taxon>
        <taxon>Endogonaceae</taxon>
        <taxon>Jimgerdemannia</taxon>
    </lineage>
</organism>
<dbReference type="EMBL" id="RBNI01010570">
    <property type="protein sequence ID" value="RUP43648.1"/>
    <property type="molecule type" value="Genomic_DNA"/>
</dbReference>
<dbReference type="AlphaFoldDB" id="A0A433CYJ7"/>
<reference evidence="2 3" key="1">
    <citation type="journal article" date="2018" name="New Phytol.">
        <title>Phylogenomics of Endogonaceae and evolution of mycorrhizas within Mucoromycota.</title>
        <authorList>
            <person name="Chang Y."/>
            <person name="Desiro A."/>
            <person name="Na H."/>
            <person name="Sandor L."/>
            <person name="Lipzen A."/>
            <person name="Clum A."/>
            <person name="Barry K."/>
            <person name="Grigoriev I.V."/>
            <person name="Martin F.M."/>
            <person name="Stajich J.E."/>
            <person name="Smith M.E."/>
            <person name="Bonito G."/>
            <person name="Spatafora J.W."/>
        </authorList>
    </citation>
    <scope>NUCLEOTIDE SEQUENCE [LARGE SCALE GENOMIC DNA]</scope>
    <source>
        <strain evidence="2 3">GMNB39</strain>
    </source>
</reference>
<name>A0A433CYJ7_9FUNG</name>
<keyword evidence="3" id="KW-1185">Reference proteome</keyword>
<gene>
    <name evidence="2" type="ORF">BC936DRAFT_136906</name>
</gene>
<dbReference type="PANTHER" id="PTHR34825:SF1">
    <property type="entry name" value="AAA-ATPASE-LIKE DOMAIN-CONTAINING PROTEIN"/>
    <property type="match status" value="1"/>
</dbReference>
<accession>A0A433CYJ7</accession>
<feature type="domain" description="AAA-ATPase-like" evidence="1">
    <location>
        <begin position="15"/>
        <end position="112"/>
    </location>
</feature>
<protein>
    <recommendedName>
        <fullName evidence="1">AAA-ATPase-like domain-containing protein</fullName>
    </recommendedName>
</protein>
<evidence type="ECO:0000313" key="3">
    <source>
        <dbReference type="Proteomes" id="UP000268093"/>
    </source>
</evidence>
<dbReference type="Pfam" id="PF09820">
    <property type="entry name" value="AAA-ATPase_like"/>
    <property type="match status" value="1"/>
</dbReference>
<evidence type="ECO:0000259" key="1">
    <source>
        <dbReference type="Pfam" id="PF09820"/>
    </source>
</evidence>
<dbReference type="InterPro" id="IPR018631">
    <property type="entry name" value="AAA-ATPase-like_dom"/>
</dbReference>
<dbReference type="PANTHER" id="PTHR34825">
    <property type="entry name" value="CONSERVED PROTEIN, WITH A WEAK D-GALACTARATE DEHYDRATASE/ALTRONATE HYDROLASE DOMAIN"/>
    <property type="match status" value="1"/>
</dbReference>
<evidence type="ECO:0000313" key="2">
    <source>
        <dbReference type="EMBL" id="RUP43648.1"/>
    </source>
</evidence>
<sequence>MEGSVGIYAGRNVPIDEDKFEKIVTKSYSFVDKTLLISDFLESSMLVSHVVRPRCFGKTTNLTMPRNFFACPIEPDNKERRQDLFRDSKIWSEKRKLFKEHFCKYPIIFINHKV</sequence>
<dbReference type="Proteomes" id="UP000268093">
    <property type="component" value="Unassembled WGS sequence"/>
</dbReference>
<comment type="caution">
    <text evidence="2">The sequence shown here is derived from an EMBL/GenBank/DDBJ whole genome shotgun (WGS) entry which is preliminary data.</text>
</comment>
<proteinExistence type="predicted"/>
<dbReference type="OrthoDB" id="2411872at2759"/>